<dbReference type="EMBL" id="CAVLGL010000093">
    <property type="protein sequence ID" value="CAK1596387.1"/>
    <property type="molecule type" value="Genomic_DNA"/>
</dbReference>
<evidence type="ECO:0000313" key="4">
    <source>
        <dbReference type="Proteomes" id="UP001314205"/>
    </source>
</evidence>
<dbReference type="AlphaFoldDB" id="A0AAV1LQR7"/>
<proteinExistence type="predicted"/>
<keyword evidence="4" id="KW-1185">Reference proteome</keyword>
<feature type="domain" description="FP protein C-terminal" evidence="2">
    <location>
        <begin position="307"/>
        <end position="357"/>
    </location>
</feature>
<dbReference type="InterPro" id="IPR011011">
    <property type="entry name" value="Znf_FYVE_PHD"/>
</dbReference>
<evidence type="ECO:0000256" key="1">
    <source>
        <dbReference type="SAM" id="Coils"/>
    </source>
</evidence>
<comment type="caution">
    <text evidence="3">The sequence shown here is derived from an EMBL/GenBank/DDBJ whole genome shotgun (WGS) entry which is preliminary data.</text>
</comment>
<sequence>MDNLTLSWGCCSLDGESKQFKKCNTCVKAFHLECLGTCQSRAGDATGCWICPTCINSNTKTINKDNTPVRFNPNVTIRTQKRQTSNSPPEAVDLEAPITRSDLRAIVEDITERKFETLLVQLTNTLRSIMTSELGTMRNEIKDLRESITFVSDQYEEMIKENKKTSETVRELRSENELMKSTIKDLSFRLNNFEQNARSNNIEIQCVPEKKEENLTNIVSKLSNVIDFPISPEKIVHCTRIAKINRDNLARPRSIIVQLATPRDRDCFLAAAIKFNKPRPVSEKLNTTHLGYSGEKKPEFVVEHLSPGNKALHAATRLAAKKNGYKHVWIRHGRIFVRKTDNSDFIVIRDMDSLSKVK</sequence>
<dbReference type="Pfam" id="PF25298">
    <property type="entry name" value="Baculo_FP_2nd"/>
    <property type="match status" value="1"/>
</dbReference>
<reference evidence="3 4" key="1">
    <citation type="submission" date="2023-11" db="EMBL/GenBank/DDBJ databases">
        <authorList>
            <person name="Hedman E."/>
            <person name="Englund M."/>
            <person name="Stromberg M."/>
            <person name="Nyberg Akerstrom W."/>
            <person name="Nylinder S."/>
            <person name="Jareborg N."/>
            <person name="Kallberg Y."/>
            <person name="Kronander E."/>
        </authorList>
    </citation>
    <scope>NUCLEOTIDE SEQUENCE [LARGE SCALE GENOMIC DNA]</scope>
</reference>
<organism evidence="3 4">
    <name type="scientific">Parnassius mnemosyne</name>
    <name type="common">clouded apollo</name>
    <dbReference type="NCBI Taxonomy" id="213953"/>
    <lineage>
        <taxon>Eukaryota</taxon>
        <taxon>Metazoa</taxon>
        <taxon>Ecdysozoa</taxon>
        <taxon>Arthropoda</taxon>
        <taxon>Hexapoda</taxon>
        <taxon>Insecta</taxon>
        <taxon>Pterygota</taxon>
        <taxon>Neoptera</taxon>
        <taxon>Endopterygota</taxon>
        <taxon>Lepidoptera</taxon>
        <taxon>Glossata</taxon>
        <taxon>Ditrysia</taxon>
        <taxon>Papilionoidea</taxon>
        <taxon>Papilionidae</taxon>
        <taxon>Parnassiinae</taxon>
        <taxon>Parnassini</taxon>
        <taxon>Parnassius</taxon>
        <taxon>Driopa</taxon>
    </lineage>
</organism>
<dbReference type="InterPro" id="IPR013083">
    <property type="entry name" value="Znf_RING/FYVE/PHD"/>
</dbReference>
<protein>
    <recommendedName>
        <fullName evidence="2">FP protein C-terminal domain-containing protein</fullName>
    </recommendedName>
</protein>
<name>A0AAV1LQR7_9NEOP</name>
<feature type="coiled-coil region" evidence="1">
    <location>
        <begin position="141"/>
        <end position="175"/>
    </location>
</feature>
<dbReference type="Gene3D" id="3.30.40.10">
    <property type="entry name" value="Zinc/RING finger domain, C3HC4 (zinc finger)"/>
    <property type="match status" value="1"/>
</dbReference>
<dbReference type="Proteomes" id="UP001314205">
    <property type="component" value="Unassembled WGS sequence"/>
</dbReference>
<evidence type="ECO:0000313" key="3">
    <source>
        <dbReference type="EMBL" id="CAK1596387.1"/>
    </source>
</evidence>
<evidence type="ECO:0000259" key="2">
    <source>
        <dbReference type="Pfam" id="PF25298"/>
    </source>
</evidence>
<keyword evidence="1" id="KW-0175">Coiled coil</keyword>
<accession>A0AAV1LQR7</accession>
<gene>
    <name evidence="3" type="ORF">PARMNEM_LOCUS15742</name>
</gene>
<dbReference type="SUPFAM" id="SSF57903">
    <property type="entry name" value="FYVE/PHD zinc finger"/>
    <property type="match status" value="1"/>
</dbReference>
<dbReference type="Gene3D" id="3.30.70.1820">
    <property type="entry name" value="L1 transposable element, RRM domain"/>
    <property type="match status" value="1"/>
</dbReference>
<dbReference type="InterPro" id="IPR057251">
    <property type="entry name" value="FP_C"/>
</dbReference>